<evidence type="ECO:0000313" key="2">
    <source>
        <dbReference type="EMBL" id="GHI42139.1"/>
    </source>
</evidence>
<dbReference type="EMBL" id="BNDY01000017">
    <property type="protein sequence ID" value="GHI42139.1"/>
    <property type="molecule type" value="Genomic_DNA"/>
</dbReference>
<reference evidence="2" key="1">
    <citation type="submission" date="2024-05" db="EMBL/GenBank/DDBJ databases">
        <title>Whole genome shotgun sequence of Streptomyces violascens NBRC 12920.</title>
        <authorList>
            <person name="Komaki H."/>
            <person name="Tamura T."/>
        </authorList>
    </citation>
    <scope>NUCLEOTIDE SEQUENCE</scope>
    <source>
        <strain evidence="2">NBRC 12920</strain>
    </source>
</reference>
<dbReference type="PANTHER" id="PTHR43798">
    <property type="entry name" value="MONOACYLGLYCEROL LIPASE"/>
    <property type="match status" value="1"/>
</dbReference>
<dbReference type="SUPFAM" id="SSF53474">
    <property type="entry name" value="alpha/beta-Hydrolases"/>
    <property type="match status" value="1"/>
</dbReference>
<dbReference type="InterPro" id="IPR050266">
    <property type="entry name" value="AB_hydrolase_sf"/>
</dbReference>
<dbReference type="GO" id="GO:0016787">
    <property type="term" value="F:hydrolase activity"/>
    <property type="evidence" value="ECO:0007669"/>
    <property type="project" value="UniProtKB-KW"/>
</dbReference>
<dbReference type="InterPro" id="IPR029058">
    <property type="entry name" value="AB_hydrolase_fold"/>
</dbReference>
<keyword evidence="2" id="KW-0378">Hydrolase</keyword>
<protein>
    <submittedName>
        <fullName evidence="2">Hydrolase</fullName>
    </submittedName>
</protein>
<comment type="caution">
    <text evidence="2">The sequence shown here is derived from an EMBL/GenBank/DDBJ whole genome shotgun (WGS) entry which is preliminary data.</text>
</comment>
<keyword evidence="3" id="KW-1185">Reference proteome</keyword>
<sequence>MLNHVEFGDGTPLLMLHGFTIDHRLLLPLEPAFADRADWRRVYVDLPGSGRSPRQPGPVTADTVAESLMTFVDKQFGSAPFAVAGISFGAQLARHVLAERGDQVLGMCLFAPPVLPFAQRDLPERQVLERDEALLGSLDPEDLAAFSGIAAWQTPEGWAAFRDHVLPGLRAHHQGDAAELARSLMLTATPETRFATHDGPHLLVTGRQDHVVGWRDQLALLERYPRMTYAVLDGAGHNVHLDQPGPVHALFTRWLDELDARRVDLPPAQA</sequence>
<name>A0ABQ3QY69_9ACTN</name>
<evidence type="ECO:0000313" key="3">
    <source>
        <dbReference type="Proteomes" id="UP001050808"/>
    </source>
</evidence>
<evidence type="ECO:0000259" key="1">
    <source>
        <dbReference type="Pfam" id="PF00561"/>
    </source>
</evidence>
<gene>
    <name evidence="2" type="ORF">Sviol_65470</name>
</gene>
<dbReference type="Proteomes" id="UP001050808">
    <property type="component" value="Unassembled WGS sequence"/>
</dbReference>
<dbReference type="PANTHER" id="PTHR43798:SF6">
    <property type="entry name" value="HYDROLASE, PUTATIVE (AFU_ORTHOLOGUE AFUA_4G13070)-RELATED"/>
    <property type="match status" value="1"/>
</dbReference>
<dbReference type="InterPro" id="IPR000073">
    <property type="entry name" value="AB_hydrolase_1"/>
</dbReference>
<dbReference type="Gene3D" id="3.40.50.1820">
    <property type="entry name" value="alpha/beta hydrolase"/>
    <property type="match status" value="1"/>
</dbReference>
<accession>A0ABQ3QY69</accession>
<proteinExistence type="predicted"/>
<organism evidence="2 3">
    <name type="scientific">Streptomyces violascens</name>
    <dbReference type="NCBI Taxonomy" id="67381"/>
    <lineage>
        <taxon>Bacteria</taxon>
        <taxon>Bacillati</taxon>
        <taxon>Actinomycetota</taxon>
        <taxon>Actinomycetes</taxon>
        <taxon>Kitasatosporales</taxon>
        <taxon>Streptomycetaceae</taxon>
        <taxon>Streptomyces</taxon>
    </lineage>
</organism>
<dbReference type="Pfam" id="PF00561">
    <property type="entry name" value="Abhydrolase_1"/>
    <property type="match status" value="1"/>
</dbReference>
<feature type="domain" description="AB hydrolase-1" evidence="1">
    <location>
        <begin position="12"/>
        <end position="244"/>
    </location>
</feature>